<name>A0A917UR47_9PSED</name>
<dbReference type="PANTHER" id="PTHR34136">
    <property type="match status" value="1"/>
</dbReference>
<dbReference type="InterPro" id="IPR004629">
    <property type="entry name" value="WecG_TagA_CpsF"/>
</dbReference>
<protein>
    <submittedName>
        <fullName evidence="4">UDP-N-acetyl-D-mannosaminuronic acid transferase</fullName>
    </submittedName>
</protein>
<sequence>MSKDDLIPLFDELCGLGTPTILGFLNQHGYNIAQTSASMRHHFTQMRYVLRDGIGVKIACKASGKDPKANLNGTDLIPELIAYLVDHSARDCQLFAMGTREPWVTEGSKSLFAGRPFHAIEGHQENEVYLDFFKAHYQPGTLAVIVLALGMPRQEELASFLKQTLDVPCLLICGGAMLDFASGRFPRAPLLMRRMGLEWLFRLLLEPRRLFGRYVVGIPLFLYYIARNGVRLNRPRSGQQTAHHAPLPFPETSSESASVNTALDCTLASTSDATSDCNAKTANHG</sequence>
<dbReference type="AlphaFoldDB" id="A0A917UR47"/>
<feature type="region of interest" description="Disordered" evidence="3">
    <location>
        <begin position="236"/>
        <end position="255"/>
    </location>
</feature>
<keyword evidence="2 4" id="KW-0808">Transferase</keyword>
<dbReference type="Pfam" id="PF03808">
    <property type="entry name" value="Glyco_tran_WecG"/>
    <property type="match status" value="1"/>
</dbReference>
<reference evidence="4" key="1">
    <citation type="journal article" date="2014" name="Int. J. Syst. Evol. Microbiol.">
        <title>Complete genome sequence of Corynebacterium casei LMG S-19264T (=DSM 44701T), isolated from a smear-ripened cheese.</title>
        <authorList>
            <consortium name="US DOE Joint Genome Institute (JGI-PGF)"/>
            <person name="Walter F."/>
            <person name="Albersmeier A."/>
            <person name="Kalinowski J."/>
            <person name="Ruckert C."/>
        </authorList>
    </citation>
    <scope>NUCLEOTIDE SEQUENCE</scope>
    <source>
        <strain evidence="4">JCM 30078</strain>
    </source>
</reference>
<dbReference type="CDD" id="cd06533">
    <property type="entry name" value="Glyco_transf_WecG_TagA"/>
    <property type="match status" value="1"/>
</dbReference>
<evidence type="ECO:0000313" key="5">
    <source>
        <dbReference type="Proteomes" id="UP000635983"/>
    </source>
</evidence>
<gene>
    <name evidence="4" type="ORF">GCM10009304_00130</name>
</gene>
<evidence type="ECO:0000313" key="4">
    <source>
        <dbReference type="EMBL" id="GGJ78158.1"/>
    </source>
</evidence>
<evidence type="ECO:0000256" key="3">
    <source>
        <dbReference type="SAM" id="MobiDB-lite"/>
    </source>
</evidence>
<dbReference type="Proteomes" id="UP000635983">
    <property type="component" value="Unassembled WGS sequence"/>
</dbReference>
<dbReference type="GO" id="GO:0016758">
    <property type="term" value="F:hexosyltransferase activity"/>
    <property type="evidence" value="ECO:0007669"/>
    <property type="project" value="TreeGrafter"/>
</dbReference>
<organism evidence="4 5">
    <name type="scientific">Pseudomonas matsuisoli</name>
    <dbReference type="NCBI Taxonomy" id="1515666"/>
    <lineage>
        <taxon>Bacteria</taxon>
        <taxon>Pseudomonadati</taxon>
        <taxon>Pseudomonadota</taxon>
        <taxon>Gammaproteobacteria</taxon>
        <taxon>Pseudomonadales</taxon>
        <taxon>Pseudomonadaceae</taxon>
        <taxon>Pseudomonas</taxon>
    </lineage>
</organism>
<keyword evidence="1" id="KW-0328">Glycosyltransferase</keyword>
<keyword evidence="5" id="KW-1185">Reference proteome</keyword>
<accession>A0A917UR47</accession>
<proteinExistence type="predicted"/>
<dbReference type="PANTHER" id="PTHR34136:SF1">
    <property type="entry name" value="UDP-N-ACETYL-D-MANNOSAMINURONIC ACID TRANSFERASE"/>
    <property type="match status" value="1"/>
</dbReference>
<dbReference type="RefSeq" id="WP_188981112.1">
    <property type="nucleotide sequence ID" value="NZ_BMPO01000001.1"/>
</dbReference>
<evidence type="ECO:0000256" key="1">
    <source>
        <dbReference type="ARBA" id="ARBA00022676"/>
    </source>
</evidence>
<comment type="caution">
    <text evidence="4">The sequence shown here is derived from an EMBL/GenBank/DDBJ whole genome shotgun (WGS) entry which is preliminary data.</text>
</comment>
<reference evidence="4" key="2">
    <citation type="submission" date="2020-09" db="EMBL/GenBank/DDBJ databases">
        <authorList>
            <person name="Sun Q."/>
            <person name="Ohkuma M."/>
        </authorList>
    </citation>
    <scope>NUCLEOTIDE SEQUENCE</scope>
    <source>
        <strain evidence="4">JCM 30078</strain>
    </source>
</reference>
<evidence type="ECO:0000256" key="2">
    <source>
        <dbReference type="ARBA" id="ARBA00022679"/>
    </source>
</evidence>
<dbReference type="EMBL" id="BMPO01000001">
    <property type="protein sequence ID" value="GGJ78158.1"/>
    <property type="molecule type" value="Genomic_DNA"/>
</dbReference>